<gene>
    <name evidence="3" type="ORF">ACFF45_14005</name>
</gene>
<dbReference type="CDD" id="cd07043">
    <property type="entry name" value="STAS_anti-anti-sigma_factors"/>
    <property type="match status" value="1"/>
</dbReference>
<keyword evidence="4" id="KW-1185">Reference proteome</keyword>
<dbReference type="InterPro" id="IPR058548">
    <property type="entry name" value="MlaB-like_STAS"/>
</dbReference>
<reference evidence="3 4" key="1">
    <citation type="submission" date="2024-09" db="EMBL/GenBank/DDBJ databases">
        <authorList>
            <person name="Sun Q."/>
            <person name="Mori K."/>
        </authorList>
    </citation>
    <scope>NUCLEOTIDE SEQUENCE [LARGE SCALE GENOMIC DNA]</scope>
    <source>
        <strain evidence="3 4">JCM 6917</strain>
    </source>
</reference>
<dbReference type="Gene3D" id="3.30.750.24">
    <property type="entry name" value="STAS domain"/>
    <property type="match status" value="1"/>
</dbReference>
<feature type="domain" description="STAS" evidence="2">
    <location>
        <begin position="23"/>
        <end position="103"/>
    </location>
</feature>
<feature type="region of interest" description="Disordered" evidence="1">
    <location>
        <begin position="113"/>
        <end position="136"/>
    </location>
</feature>
<sequence>MTTHPDDTFELATALDDAGDAHIRITGDLDWDTADDLTEAARACLRADPPPRRLHLDCAGMTLCDSLGLAALLMIHRCAAEAGTGLHVDNRPAHLQRVLQITGTDHLFVGHAADDAAPAEPERRTTGRPPRPPHRP</sequence>
<dbReference type="RefSeq" id="WP_381346165.1">
    <property type="nucleotide sequence ID" value="NZ_JBHMCY010000022.1"/>
</dbReference>
<protein>
    <submittedName>
        <fullName evidence="3">STAS domain-containing protein</fullName>
    </submittedName>
</protein>
<dbReference type="InterPro" id="IPR002645">
    <property type="entry name" value="STAS_dom"/>
</dbReference>
<dbReference type="SUPFAM" id="SSF52091">
    <property type="entry name" value="SpoIIaa-like"/>
    <property type="match status" value="1"/>
</dbReference>
<evidence type="ECO:0000313" key="4">
    <source>
        <dbReference type="Proteomes" id="UP001589709"/>
    </source>
</evidence>
<dbReference type="Pfam" id="PF13466">
    <property type="entry name" value="STAS_2"/>
    <property type="match status" value="1"/>
</dbReference>
<dbReference type="EMBL" id="JBHMCY010000022">
    <property type="protein sequence ID" value="MFB9463788.1"/>
    <property type="molecule type" value="Genomic_DNA"/>
</dbReference>
<dbReference type="PROSITE" id="PS50801">
    <property type="entry name" value="STAS"/>
    <property type="match status" value="1"/>
</dbReference>
<name>A0ABV5N0H9_9ACTN</name>
<dbReference type="Proteomes" id="UP001589709">
    <property type="component" value="Unassembled WGS sequence"/>
</dbReference>
<dbReference type="InterPro" id="IPR036513">
    <property type="entry name" value="STAS_dom_sf"/>
</dbReference>
<evidence type="ECO:0000256" key="1">
    <source>
        <dbReference type="SAM" id="MobiDB-lite"/>
    </source>
</evidence>
<evidence type="ECO:0000313" key="3">
    <source>
        <dbReference type="EMBL" id="MFB9463788.1"/>
    </source>
</evidence>
<comment type="caution">
    <text evidence="3">The sequence shown here is derived from an EMBL/GenBank/DDBJ whole genome shotgun (WGS) entry which is preliminary data.</text>
</comment>
<organism evidence="3 4">
    <name type="scientific">Streptomyces cinereospinus</name>
    <dbReference type="NCBI Taxonomy" id="285561"/>
    <lineage>
        <taxon>Bacteria</taxon>
        <taxon>Bacillati</taxon>
        <taxon>Actinomycetota</taxon>
        <taxon>Actinomycetes</taxon>
        <taxon>Kitasatosporales</taxon>
        <taxon>Streptomycetaceae</taxon>
        <taxon>Streptomyces</taxon>
    </lineage>
</organism>
<evidence type="ECO:0000259" key="2">
    <source>
        <dbReference type="PROSITE" id="PS50801"/>
    </source>
</evidence>
<accession>A0ABV5N0H9</accession>
<proteinExistence type="predicted"/>